<organism evidence="1 2">
    <name type="scientific">Oryza sativa subsp. japonica</name>
    <name type="common">Rice</name>
    <dbReference type="NCBI Taxonomy" id="39947"/>
    <lineage>
        <taxon>Eukaryota</taxon>
        <taxon>Viridiplantae</taxon>
        <taxon>Streptophyta</taxon>
        <taxon>Embryophyta</taxon>
        <taxon>Tracheophyta</taxon>
        <taxon>Spermatophyta</taxon>
        <taxon>Magnoliopsida</taxon>
        <taxon>Liliopsida</taxon>
        <taxon>Poales</taxon>
        <taxon>Poaceae</taxon>
        <taxon>BOP clade</taxon>
        <taxon>Oryzoideae</taxon>
        <taxon>Oryzeae</taxon>
        <taxon>Oryzinae</taxon>
        <taxon>Oryza</taxon>
        <taxon>Oryza sativa</taxon>
    </lineage>
</organism>
<accession>A0A0N7KEW1</accession>
<dbReference type="InParanoid" id="A0A0N7KEW1"/>
<proteinExistence type="predicted"/>
<evidence type="ECO:0000313" key="2">
    <source>
        <dbReference type="Proteomes" id="UP000059680"/>
    </source>
</evidence>
<dbReference type="EMBL" id="AP014958">
    <property type="protein sequence ID" value="BAS77521.1"/>
    <property type="molecule type" value="Genomic_DNA"/>
</dbReference>
<keyword evidence="2" id="KW-1185">Reference proteome</keyword>
<gene>
    <name evidence="1" type="ordered locus">Os02g0201800</name>
    <name evidence="1" type="ORF">OSNPB_020201800</name>
</gene>
<dbReference type="AlphaFoldDB" id="A0A0N7KEW1"/>
<evidence type="ECO:0000313" key="1">
    <source>
        <dbReference type="EMBL" id="BAS77521.1"/>
    </source>
</evidence>
<dbReference type="PaxDb" id="39947-A0A0N7KEW1"/>
<sequence length="77" mass="8871">MFGTVRIDPSMPNYVLISNIMQIKSEFALHFGHVLNYVSCPWLIRKFTNITRIHNFLSGQETVKVNYSISLPSSKHC</sequence>
<reference evidence="1 2" key="3">
    <citation type="journal article" date="2013" name="Rice">
        <title>Improvement of the Oryza sativa Nipponbare reference genome using next generation sequence and optical map data.</title>
        <authorList>
            <person name="Kawahara Y."/>
            <person name="de la Bastide M."/>
            <person name="Hamilton J.P."/>
            <person name="Kanamori H."/>
            <person name="McCombie W.R."/>
            <person name="Ouyang S."/>
            <person name="Schwartz D.C."/>
            <person name="Tanaka T."/>
            <person name="Wu J."/>
            <person name="Zhou S."/>
            <person name="Childs K.L."/>
            <person name="Davidson R.M."/>
            <person name="Lin H."/>
            <person name="Quesada-Ocampo L."/>
            <person name="Vaillancourt B."/>
            <person name="Sakai H."/>
            <person name="Lee S.S."/>
            <person name="Kim J."/>
            <person name="Numa H."/>
            <person name="Itoh T."/>
            <person name="Buell C.R."/>
            <person name="Matsumoto T."/>
        </authorList>
    </citation>
    <scope>NUCLEOTIDE SEQUENCE [LARGE SCALE GENOMIC DNA]</scope>
    <source>
        <strain evidence="2">cv. Nipponbare</strain>
    </source>
</reference>
<dbReference type="Proteomes" id="UP000059680">
    <property type="component" value="Chromosome 2"/>
</dbReference>
<name>A0A0N7KEW1_ORYSJ</name>
<dbReference type="Gramene" id="Os02t0201800-01">
    <property type="protein sequence ID" value="Os02t0201800-01"/>
    <property type="gene ID" value="Os02g0201800"/>
</dbReference>
<reference evidence="1 2" key="2">
    <citation type="journal article" date="2013" name="Plant Cell Physiol.">
        <title>Rice Annotation Project Database (RAP-DB): an integrative and interactive database for rice genomics.</title>
        <authorList>
            <person name="Sakai H."/>
            <person name="Lee S.S."/>
            <person name="Tanaka T."/>
            <person name="Numa H."/>
            <person name="Kim J."/>
            <person name="Kawahara Y."/>
            <person name="Wakimoto H."/>
            <person name="Yang C.C."/>
            <person name="Iwamoto M."/>
            <person name="Abe T."/>
            <person name="Yamada Y."/>
            <person name="Muto A."/>
            <person name="Inokuchi H."/>
            <person name="Ikemura T."/>
            <person name="Matsumoto T."/>
            <person name="Sasaki T."/>
            <person name="Itoh T."/>
        </authorList>
    </citation>
    <scope>NUCLEOTIDE SEQUENCE [LARGE SCALE GENOMIC DNA]</scope>
    <source>
        <strain evidence="2">cv. Nipponbare</strain>
    </source>
</reference>
<reference evidence="2" key="1">
    <citation type="journal article" date="2005" name="Nature">
        <title>The map-based sequence of the rice genome.</title>
        <authorList>
            <consortium name="International rice genome sequencing project (IRGSP)"/>
            <person name="Matsumoto T."/>
            <person name="Wu J."/>
            <person name="Kanamori H."/>
            <person name="Katayose Y."/>
            <person name="Fujisawa M."/>
            <person name="Namiki N."/>
            <person name="Mizuno H."/>
            <person name="Yamamoto K."/>
            <person name="Antonio B.A."/>
            <person name="Baba T."/>
            <person name="Sakata K."/>
            <person name="Nagamura Y."/>
            <person name="Aoki H."/>
            <person name="Arikawa K."/>
            <person name="Arita K."/>
            <person name="Bito T."/>
            <person name="Chiden Y."/>
            <person name="Fujitsuka N."/>
            <person name="Fukunaka R."/>
            <person name="Hamada M."/>
            <person name="Harada C."/>
            <person name="Hayashi A."/>
            <person name="Hijishita S."/>
            <person name="Honda M."/>
            <person name="Hosokawa S."/>
            <person name="Ichikawa Y."/>
            <person name="Idonuma A."/>
            <person name="Iijima M."/>
            <person name="Ikeda M."/>
            <person name="Ikeno M."/>
            <person name="Ito K."/>
            <person name="Ito S."/>
            <person name="Ito T."/>
            <person name="Ito Y."/>
            <person name="Ito Y."/>
            <person name="Iwabuchi A."/>
            <person name="Kamiya K."/>
            <person name="Karasawa W."/>
            <person name="Kurita K."/>
            <person name="Katagiri S."/>
            <person name="Kikuta A."/>
            <person name="Kobayashi H."/>
            <person name="Kobayashi N."/>
            <person name="Machita K."/>
            <person name="Maehara T."/>
            <person name="Masukawa M."/>
            <person name="Mizubayashi T."/>
            <person name="Mukai Y."/>
            <person name="Nagasaki H."/>
            <person name="Nagata Y."/>
            <person name="Naito S."/>
            <person name="Nakashima M."/>
            <person name="Nakama Y."/>
            <person name="Nakamichi Y."/>
            <person name="Nakamura M."/>
            <person name="Meguro A."/>
            <person name="Negishi M."/>
            <person name="Ohta I."/>
            <person name="Ohta T."/>
            <person name="Okamoto M."/>
            <person name="Ono N."/>
            <person name="Saji S."/>
            <person name="Sakaguchi M."/>
            <person name="Sakai K."/>
            <person name="Shibata M."/>
            <person name="Shimokawa T."/>
            <person name="Song J."/>
            <person name="Takazaki Y."/>
            <person name="Terasawa K."/>
            <person name="Tsugane M."/>
            <person name="Tsuji K."/>
            <person name="Ueda S."/>
            <person name="Waki K."/>
            <person name="Yamagata H."/>
            <person name="Yamamoto M."/>
            <person name="Yamamoto S."/>
            <person name="Yamane H."/>
            <person name="Yoshiki S."/>
            <person name="Yoshihara R."/>
            <person name="Yukawa K."/>
            <person name="Zhong H."/>
            <person name="Yano M."/>
            <person name="Yuan Q."/>
            <person name="Ouyang S."/>
            <person name="Liu J."/>
            <person name="Jones K.M."/>
            <person name="Gansberger K."/>
            <person name="Moffat K."/>
            <person name="Hill J."/>
            <person name="Bera J."/>
            <person name="Fadrosh D."/>
            <person name="Jin S."/>
            <person name="Johri S."/>
            <person name="Kim M."/>
            <person name="Overton L."/>
            <person name="Reardon M."/>
            <person name="Tsitrin T."/>
            <person name="Vuong H."/>
            <person name="Weaver B."/>
            <person name="Ciecko A."/>
            <person name="Tallon L."/>
            <person name="Jackson J."/>
            <person name="Pai G."/>
            <person name="Aken S.V."/>
            <person name="Utterback T."/>
            <person name="Reidmuller S."/>
            <person name="Feldblyum T."/>
            <person name="Hsiao J."/>
            <person name="Zismann V."/>
            <person name="Iobst S."/>
            <person name="de Vazeille A.R."/>
            <person name="Buell C.R."/>
            <person name="Ying K."/>
            <person name="Li Y."/>
            <person name="Lu T."/>
            <person name="Huang Y."/>
            <person name="Zhao Q."/>
            <person name="Feng Q."/>
            <person name="Zhang L."/>
            <person name="Zhu J."/>
            <person name="Weng Q."/>
            <person name="Mu J."/>
            <person name="Lu Y."/>
            <person name="Fan D."/>
            <person name="Liu Y."/>
            <person name="Guan J."/>
            <person name="Zhang Y."/>
            <person name="Yu S."/>
            <person name="Liu X."/>
            <person name="Zhang Y."/>
            <person name="Hong G."/>
            <person name="Han B."/>
            <person name="Choisne N."/>
            <person name="Demange N."/>
            <person name="Orjeda G."/>
            <person name="Samain S."/>
            <person name="Cattolico L."/>
            <person name="Pelletier E."/>
            <person name="Couloux A."/>
            <person name="Segurens B."/>
            <person name="Wincker P."/>
            <person name="D'Hont A."/>
            <person name="Scarpelli C."/>
            <person name="Weissenbach J."/>
            <person name="Salanoubat M."/>
            <person name="Quetier F."/>
            <person name="Yu Y."/>
            <person name="Kim H.R."/>
            <person name="Rambo T."/>
            <person name="Currie J."/>
            <person name="Collura K."/>
            <person name="Luo M."/>
            <person name="Yang T."/>
            <person name="Ammiraju J.S.S."/>
            <person name="Engler F."/>
            <person name="Soderlund C."/>
            <person name="Wing R.A."/>
            <person name="Palmer L.E."/>
            <person name="de la Bastide M."/>
            <person name="Spiegel L."/>
            <person name="Nascimento L."/>
            <person name="Zutavern T."/>
            <person name="O'Shaughnessy A."/>
            <person name="Dike S."/>
            <person name="Dedhia N."/>
            <person name="Preston R."/>
            <person name="Balija V."/>
            <person name="McCombie W.R."/>
            <person name="Chow T."/>
            <person name="Chen H."/>
            <person name="Chung M."/>
            <person name="Chen C."/>
            <person name="Shaw J."/>
            <person name="Wu H."/>
            <person name="Hsiao K."/>
            <person name="Chao Y."/>
            <person name="Chu M."/>
            <person name="Cheng C."/>
            <person name="Hour A."/>
            <person name="Lee P."/>
            <person name="Lin S."/>
            <person name="Lin Y."/>
            <person name="Liou J."/>
            <person name="Liu S."/>
            <person name="Hsing Y."/>
            <person name="Raghuvanshi S."/>
            <person name="Mohanty A."/>
            <person name="Bharti A.K."/>
            <person name="Gaur A."/>
            <person name="Gupta V."/>
            <person name="Kumar D."/>
            <person name="Ravi V."/>
            <person name="Vij S."/>
            <person name="Kapur A."/>
            <person name="Khurana P."/>
            <person name="Khurana P."/>
            <person name="Khurana J.P."/>
            <person name="Tyagi A.K."/>
            <person name="Gaikwad K."/>
            <person name="Singh A."/>
            <person name="Dalal V."/>
            <person name="Srivastava S."/>
            <person name="Dixit A."/>
            <person name="Pal A.K."/>
            <person name="Ghazi I.A."/>
            <person name="Yadav M."/>
            <person name="Pandit A."/>
            <person name="Bhargava A."/>
            <person name="Sureshbabu K."/>
            <person name="Batra K."/>
            <person name="Sharma T.R."/>
            <person name="Mohapatra T."/>
            <person name="Singh N.K."/>
            <person name="Messing J."/>
            <person name="Nelson A.B."/>
            <person name="Fuks G."/>
            <person name="Kavchok S."/>
            <person name="Keizer G."/>
            <person name="Linton E."/>
            <person name="Llaca V."/>
            <person name="Song R."/>
            <person name="Tanyolac B."/>
            <person name="Young S."/>
            <person name="Ho-Il K."/>
            <person name="Hahn J.H."/>
            <person name="Sangsakoo G."/>
            <person name="Vanavichit A."/>
            <person name="de Mattos Luiz.A.T."/>
            <person name="Zimmer P.D."/>
            <person name="Malone G."/>
            <person name="Dellagostin O."/>
            <person name="de Oliveira A.C."/>
            <person name="Bevan M."/>
            <person name="Bancroft I."/>
            <person name="Minx P."/>
            <person name="Cordum H."/>
            <person name="Wilson R."/>
            <person name="Cheng Z."/>
            <person name="Jin W."/>
            <person name="Jiang J."/>
            <person name="Leong S.A."/>
            <person name="Iwama H."/>
            <person name="Gojobori T."/>
            <person name="Itoh T."/>
            <person name="Niimura Y."/>
            <person name="Fujii Y."/>
            <person name="Habara T."/>
            <person name="Sakai H."/>
            <person name="Sato Y."/>
            <person name="Wilson G."/>
            <person name="Kumar K."/>
            <person name="McCouch S."/>
            <person name="Juretic N."/>
            <person name="Hoen D."/>
            <person name="Wright S."/>
            <person name="Bruskiewich R."/>
            <person name="Bureau T."/>
            <person name="Miyao A."/>
            <person name="Hirochika H."/>
            <person name="Nishikawa T."/>
            <person name="Kadowaki K."/>
            <person name="Sugiura M."/>
            <person name="Burr B."/>
            <person name="Sasaki T."/>
        </authorList>
    </citation>
    <scope>NUCLEOTIDE SEQUENCE [LARGE SCALE GENOMIC DNA]</scope>
    <source>
        <strain evidence="2">cv. Nipponbare</strain>
    </source>
</reference>
<protein>
    <submittedName>
        <fullName evidence="1">Os02g0201800 protein</fullName>
    </submittedName>
</protein>